<dbReference type="Pfam" id="PF13489">
    <property type="entry name" value="Methyltransf_23"/>
    <property type="match status" value="1"/>
</dbReference>
<comment type="caution">
    <text evidence="1">Lacks conserved residue(s) required for the propagation of feature annotation.</text>
</comment>
<evidence type="ECO:0000256" key="2">
    <source>
        <dbReference type="SAM" id="MobiDB-lite"/>
    </source>
</evidence>
<feature type="region of interest" description="Disordered" evidence="2">
    <location>
        <begin position="167"/>
        <end position="192"/>
    </location>
</feature>
<feature type="binding site" evidence="1">
    <location>
        <position position="80"/>
    </location>
    <ligand>
        <name>S-adenosyl-L-methionine</name>
        <dbReference type="ChEBI" id="CHEBI:59789"/>
    </ligand>
</feature>
<sequence>MKQTPSTPPRPDRNFDDLAERFSRTIYATARGQLRLQALQADFNDLNIPLAGSQVLDIGGGQGQFSLLLAQQGAHITLCDISAEMLTLATDQFAAAGLSLTSQQCALQDCARVFPQQYDVVLNHAVLEWLEQPLEALTLLAQRVKTGGWLSLMFYNLHGHQWRQLMNGRTHSPGSANPHLRDHGNAPQHPLDPDVVQQQLQQLGFELQRWRGIRCVHDHMHQKIRDRIGQPAVSAADLEFGLLEPYRRFGRYVHFLARKGEQA</sequence>
<keyword evidence="1" id="KW-0808">Transferase</keyword>
<comment type="similarity">
    <text evidence="1">Belongs to the class I-like SAM-binding methyltransferase superfamily. CmoM family.</text>
</comment>
<keyword evidence="1" id="KW-0949">S-adenosyl-L-methionine</keyword>
<dbReference type="HAMAP" id="MF_02057">
    <property type="entry name" value="tRNA_methyltr_CmoM"/>
    <property type="match status" value="1"/>
</dbReference>
<name>A0ABV7VUH3_9GAMM</name>
<dbReference type="RefSeq" id="WP_376866476.1">
    <property type="nucleotide sequence ID" value="NZ_JBHRYB010000008.1"/>
</dbReference>
<dbReference type="EMBL" id="JBHRYB010000008">
    <property type="protein sequence ID" value="MFC3680497.1"/>
    <property type="molecule type" value="Genomic_DNA"/>
</dbReference>
<evidence type="ECO:0000313" key="4">
    <source>
        <dbReference type="Proteomes" id="UP001595722"/>
    </source>
</evidence>
<comment type="function">
    <text evidence="1">Catalyzes the methylation of 5-carboxymethoxyuridine (cmo5U) to form 5-methoxycarbonylmethoxyuridine (mcmo5U) at position 34 in tRNAs.</text>
</comment>
<proteinExistence type="inferred from homology"/>
<comment type="catalytic activity">
    <reaction evidence="1">
        <text>5-carboxymethoxyuridine(34) in tRNA + S-adenosyl-L-methionine = 5-methoxycarbonylmethoxyuridine(34) in tRNA + S-adenosyl-L-homocysteine</text>
        <dbReference type="Rhea" id="RHEA:54080"/>
        <dbReference type="Rhea" id="RHEA-COMP:13383"/>
        <dbReference type="Rhea" id="RHEA-COMP:13781"/>
        <dbReference type="ChEBI" id="CHEBI:57856"/>
        <dbReference type="ChEBI" id="CHEBI:59789"/>
        <dbReference type="ChEBI" id="CHEBI:136879"/>
        <dbReference type="ChEBI" id="CHEBI:138053"/>
    </reaction>
</comment>
<dbReference type="Gene3D" id="3.40.50.150">
    <property type="entry name" value="Vaccinia Virus protein VP39"/>
    <property type="match status" value="1"/>
</dbReference>
<accession>A0ABV7VUH3</accession>
<protein>
    <recommendedName>
        <fullName evidence="1">tRNA 5-carboxymethoxyuridine methyltransferase</fullName>
        <ecNumber evidence="1">2.1.1.-</ecNumber>
    </recommendedName>
    <alternativeName>
        <fullName evidence="1">cmo5U methyltransferase</fullName>
    </alternativeName>
</protein>
<dbReference type="SUPFAM" id="SSF53335">
    <property type="entry name" value="S-adenosyl-L-methionine-dependent methyltransferases"/>
    <property type="match status" value="1"/>
</dbReference>
<organism evidence="3 4">
    <name type="scientific">Bacterioplanoides pacificum</name>
    <dbReference type="NCBI Taxonomy" id="1171596"/>
    <lineage>
        <taxon>Bacteria</taxon>
        <taxon>Pseudomonadati</taxon>
        <taxon>Pseudomonadota</taxon>
        <taxon>Gammaproteobacteria</taxon>
        <taxon>Oceanospirillales</taxon>
        <taxon>Oceanospirillaceae</taxon>
        <taxon>Bacterioplanoides</taxon>
    </lineage>
</organism>
<evidence type="ECO:0000313" key="3">
    <source>
        <dbReference type="EMBL" id="MFC3680497.1"/>
    </source>
</evidence>
<keyword evidence="1 3" id="KW-0489">Methyltransferase</keyword>
<feature type="binding site" evidence="1">
    <location>
        <position position="124"/>
    </location>
    <ligand>
        <name>S-adenosyl-L-methionine</name>
        <dbReference type="ChEBI" id="CHEBI:59789"/>
    </ligand>
</feature>
<keyword evidence="4" id="KW-1185">Reference proteome</keyword>
<feature type="binding site" evidence="1">
    <location>
        <position position="35"/>
    </location>
    <ligand>
        <name>S-adenosyl-L-methionine</name>
        <dbReference type="ChEBI" id="CHEBI:59789"/>
    </ligand>
</feature>
<dbReference type="GO" id="GO:0032259">
    <property type="term" value="P:methylation"/>
    <property type="evidence" value="ECO:0007669"/>
    <property type="project" value="UniProtKB-KW"/>
</dbReference>
<comment type="caution">
    <text evidence="3">The sequence shown here is derived from an EMBL/GenBank/DDBJ whole genome shotgun (WGS) entry which is preliminary data.</text>
</comment>
<dbReference type="EC" id="2.1.1.-" evidence="1"/>
<evidence type="ECO:0000256" key="1">
    <source>
        <dbReference type="HAMAP-Rule" id="MF_02057"/>
    </source>
</evidence>
<dbReference type="InterPro" id="IPR029063">
    <property type="entry name" value="SAM-dependent_MTases_sf"/>
</dbReference>
<dbReference type="Proteomes" id="UP001595722">
    <property type="component" value="Unassembled WGS sequence"/>
</dbReference>
<dbReference type="PANTHER" id="PTHR43861">
    <property type="entry name" value="TRANS-ACONITATE 2-METHYLTRANSFERASE-RELATED"/>
    <property type="match status" value="1"/>
</dbReference>
<gene>
    <name evidence="1" type="primary">cmoM</name>
    <name evidence="3" type="ORF">ACFOMG_10355</name>
</gene>
<dbReference type="InterPro" id="IPR033664">
    <property type="entry name" value="Cmo5U_methylTrfase"/>
</dbReference>
<keyword evidence="1" id="KW-0819">tRNA processing</keyword>
<dbReference type="GO" id="GO:0008168">
    <property type="term" value="F:methyltransferase activity"/>
    <property type="evidence" value="ECO:0007669"/>
    <property type="project" value="UniProtKB-KW"/>
</dbReference>
<feature type="binding site" evidence="1">
    <location>
        <begin position="59"/>
        <end position="60"/>
    </location>
    <ligand>
        <name>S-adenosyl-L-methionine</name>
        <dbReference type="ChEBI" id="CHEBI:59789"/>
    </ligand>
</feature>
<reference evidence="4" key="1">
    <citation type="journal article" date="2019" name="Int. J. Syst. Evol. Microbiol.">
        <title>The Global Catalogue of Microorganisms (GCM) 10K type strain sequencing project: providing services to taxonomists for standard genome sequencing and annotation.</title>
        <authorList>
            <consortium name="The Broad Institute Genomics Platform"/>
            <consortium name="The Broad Institute Genome Sequencing Center for Infectious Disease"/>
            <person name="Wu L."/>
            <person name="Ma J."/>
        </authorList>
    </citation>
    <scope>NUCLEOTIDE SEQUENCE [LARGE SCALE GENOMIC DNA]</scope>
    <source>
        <strain evidence="4">KCTC 42424</strain>
    </source>
</reference>
<dbReference type="CDD" id="cd02440">
    <property type="entry name" value="AdoMet_MTases"/>
    <property type="match status" value="1"/>
</dbReference>